<evidence type="ECO:0000256" key="1">
    <source>
        <dbReference type="SAM" id="MobiDB-lite"/>
    </source>
</evidence>
<evidence type="ECO:0000313" key="4">
    <source>
        <dbReference type="Proteomes" id="UP000038010"/>
    </source>
</evidence>
<gene>
    <name evidence="3" type="ORF">AB675_8773</name>
</gene>
<name>A0A0N1HGC1_9EURO</name>
<comment type="caution">
    <text evidence="3">The sequence shown here is derived from an EMBL/GenBank/DDBJ whole genome shotgun (WGS) entry which is preliminary data.</text>
</comment>
<dbReference type="RefSeq" id="XP_018004538.1">
    <property type="nucleotide sequence ID" value="XM_018149248.1"/>
</dbReference>
<dbReference type="CDD" id="cd20302">
    <property type="entry name" value="cupin_DAD"/>
    <property type="match status" value="1"/>
</dbReference>
<sequence length="189" mass="21583">MAPSVDVQSVPQQPIKSADGGGAPAVDRVKANEIAEDKIADRLGAKDMYIDAEKDTDWYLWTGSIYAKPYRFENRTGTYVIRLKTEPHAELGKHRHRGQVKAFTVAGQWGYHEYDWQGKPGDYVCEVPGTIHTLYMGAGSDVIFDVTGSIEFYNEDNTLRETMDGFSFWRMYEEHCQQKGIKPNMDLWY</sequence>
<dbReference type="Gene3D" id="2.60.120.10">
    <property type="entry name" value="Jelly Rolls"/>
    <property type="match status" value="1"/>
</dbReference>
<accession>A0A0N1HGC1</accession>
<feature type="region of interest" description="Disordered" evidence="1">
    <location>
        <begin position="1"/>
        <end position="25"/>
    </location>
</feature>
<dbReference type="InterPro" id="IPR025979">
    <property type="entry name" value="ChrR-like_cupin_dom"/>
</dbReference>
<dbReference type="Proteomes" id="UP000038010">
    <property type="component" value="Unassembled WGS sequence"/>
</dbReference>
<feature type="domain" description="ChrR-like cupin" evidence="2">
    <location>
        <begin position="54"/>
        <end position="144"/>
    </location>
</feature>
<feature type="compositionally biased region" description="Polar residues" evidence="1">
    <location>
        <begin position="1"/>
        <end position="15"/>
    </location>
</feature>
<reference evidence="3 4" key="1">
    <citation type="submission" date="2015-06" db="EMBL/GenBank/DDBJ databases">
        <title>Draft genome of the ant-associated black yeast Phialophora attae CBS 131958.</title>
        <authorList>
            <person name="Moreno L.F."/>
            <person name="Stielow B.J."/>
            <person name="de Hoog S."/>
            <person name="Vicente V.A."/>
            <person name="Weiss V.A."/>
            <person name="de Vries M."/>
            <person name="Cruz L.M."/>
            <person name="Souza E.M."/>
        </authorList>
    </citation>
    <scope>NUCLEOTIDE SEQUENCE [LARGE SCALE GENOMIC DNA]</scope>
    <source>
        <strain evidence="3 4">CBS 131958</strain>
    </source>
</reference>
<dbReference type="SUPFAM" id="SSF51182">
    <property type="entry name" value="RmlC-like cupins"/>
    <property type="match status" value="1"/>
</dbReference>
<evidence type="ECO:0000259" key="2">
    <source>
        <dbReference type="Pfam" id="PF12973"/>
    </source>
</evidence>
<dbReference type="EMBL" id="LFJN01000003">
    <property type="protein sequence ID" value="KPI44575.1"/>
    <property type="molecule type" value="Genomic_DNA"/>
</dbReference>
<dbReference type="InterPro" id="IPR011051">
    <property type="entry name" value="RmlC_Cupin_sf"/>
</dbReference>
<dbReference type="OrthoDB" id="4525710at2759"/>
<evidence type="ECO:0000313" key="3">
    <source>
        <dbReference type="EMBL" id="KPI44575.1"/>
    </source>
</evidence>
<dbReference type="Pfam" id="PF12973">
    <property type="entry name" value="Cupin_7"/>
    <property type="match status" value="1"/>
</dbReference>
<protein>
    <recommendedName>
        <fullName evidence="2">ChrR-like cupin domain-containing protein</fullName>
    </recommendedName>
</protein>
<keyword evidence="4" id="KW-1185">Reference proteome</keyword>
<organism evidence="3 4">
    <name type="scientific">Cyphellophora attinorum</name>
    <dbReference type="NCBI Taxonomy" id="1664694"/>
    <lineage>
        <taxon>Eukaryota</taxon>
        <taxon>Fungi</taxon>
        <taxon>Dikarya</taxon>
        <taxon>Ascomycota</taxon>
        <taxon>Pezizomycotina</taxon>
        <taxon>Eurotiomycetes</taxon>
        <taxon>Chaetothyriomycetidae</taxon>
        <taxon>Chaetothyriales</taxon>
        <taxon>Cyphellophoraceae</taxon>
        <taxon>Cyphellophora</taxon>
    </lineage>
</organism>
<dbReference type="VEuPathDB" id="FungiDB:AB675_8773"/>
<dbReference type="AlphaFoldDB" id="A0A0N1HGC1"/>
<proteinExistence type="predicted"/>
<dbReference type="InterPro" id="IPR014710">
    <property type="entry name" value="RmlC-like_jellyroll"/>
</dbReference>
<dbReference type="GeneID" id="28741128"/>